<evidence type="ECO:0000259" key="10">
    <source>
        <dbReference type="Pfam" id="PF03934"/>
    </source>
</evidence>
<evidence type="ECO:0000256" key="7">
    <source>
        <dbReference type="ARBA" id="ARBA00022927"/>
    </source>
</evidence>
<dbReference type="SUPFAM" id="SSF158544">
    <property type="entry name" value="GspK insert domain-like"/>
    <property type="match status" value="1"/>
</dbReference>
<dbReference type="PANTHER" id="PTHR38831:SF2">
    <property type="entry name" value="TYPE II SECRETION SYSTEM PROTEIN K"/>
    <property type="match status" value="1"/>
</dbReference>
<organism evidence="12 13">
    <name type="scientific">Geobacter pickeringii</name>
    <dbReference type="NCBI Taxonomy" id="345632"/>
    <lineage>
        <taxon>Bacteria</taxon>
        <taxon>Pseudomonadati</taxon>
        <taxon>Thermodesulfobacteriota</taxon>
        <taxon>Desulfuromonadia</taxon>
        <taxon>Geobacterales</taxon>
        <taxon>Geobacteraceae</taxon>
        <taxon>Geobacter</taxon>
    </lineage>
</organism>
<keyword evidence="6" id="KW-0812">Transmembrane</keyword>
<dbReference type="Gene3D" id="3.30.1300.30">
    <property type="entry name" value="GSPII I/J protein-like"/>
    <property type="match status" value="1"/>
</dbReference>
<keyword evidence="3" id="KW-0813">Transport</keyword>
<feature type="domain" description="T2SS protein K first SAM-like" evidence="11">
    <location>
        <begin position="103"/>
        <end position="203"/>
    </location>
</feature>
<evidence type="ECO:0000256" key="1">
    <source>
        <dbReference type="ARBA" id="ARBA00004533"/>
    </source>
</evidence>
<dbReference type="GO" id="GO:0005886">
    <property type="term" value="C:plasma membrane"/>
    <property type="evidence" value="ECO:0007669"/>
    <property type="project" value="UniProtKB-SubCell"/>
</dbReference>
<dbReference type="InterPro" id="IPR049031">
    <property type="entry name" value="T2SSK_SAM-like_1st"/>
</dbReference>
<dbReference type="HOGENOM" id="CLU_057294_1_2_7"/>
<evidence type="ECO:0000256" key="3">
    <source>
        <dbReference type="ARBA" id="ARBA00022448"/>
    </source>
</evidence>
<evidence type="ECO:0000256" key="5">
    <source>
        <dbReference type="ARBA" id="ARBA00022519"/>
    </source>
</evidence>
<evidence type="ECO:0000259" key="11">
    <source>
        <dbReference type="Pfam" id="PF21687"/>
    </source>
</evidence>
<dbReference type="RefSeq" id="WP_039739684.1">
    <property type="nucleotide sequence ID" value="NZ_CP009788.1"/>
</dbReference>
<dbReference type="Pfam" id="PF03934">
    <property type="entry name" value="T2SSK"/>
    <property type="match status" value="1"/>
</dbReference>
<sequence length="307" mass="33818">MRRSRQSERGFALVLTLVVTALLVAVAAEFIHEVYVETSIHRNFLNLQQASLMAQSGVTGGVELIRNIRRAGDQAPLLQVMAKPLELEDEKGSISVTIEEEDGKLNLNSVTLPNGQPNDFFDQAEQRLLKILGLPAALHDTLADWVDEDDDPRPDGAESAYYQKLTSPYLAKNAPFATFGELTMVRGVTPAVRDALRPFATIYGTAGGSIDLNTAPPAVIRALDDDMTEGTVKNIVDHRRTTPFTTRGEVANLPGMETIAPRLGTKIDVKGYTYRFVSTATVGDAKRIVEAVYTFDGAPRYLYWREY</sequence>
<keyword evidence="9" id="KW-0472">Membrane</keyword>
<dbReference type="Proteomes" id="UP000057609">
    <property type="component" value="Chromosome"/>
</dbReference>
<dbReference type="InterPro" id="IPR049179">
    <property type="entry name" value="T2SSK_SAM-like_2nd"/>
</dbReference>
<reference evidence="12 13" key="1">
    <citation type="journal article" date="2015" name="Genome Announc.">
        <title>Complete Genome of Geobacter pickeringii G13T, a Metal-Reducing Isolate from Sedimentary Kaolin Deposits.</title>
        <authorList>
            <person name="Badalamenti J.P."/>
            <person name="Bond D.R."/>
        </authorList>
    </citation>
    <scope>NUCLEOTIDE SEQUENCE [LARGE SCALE GENOMIC DNA]</scope>
    <source>
        <strain evidence="12 13">G13</strain>
    </source>
</reference>
<dbReference type="Gene3D" id="1.10.40.60">
    <property type="entry name" value="EpsJ-like"/>
    <property type="match status" value="2"/>
</dbReference>
<name>A0A0B5BAZ1_9BACT</name>
<dbReference type="EMBL" id="CP009788">
    <property type="protein sequence ID" value="AJE02119.1"/>
    <property type="molecule type" value="Genomic_DNA"/>
</dbReference>
<dbReference type="InterPro" id="IPR005628">
    <property type="entry name" value="GspK"/>
</dbReference>
<dbReference type="NCBIfam" id="NF037980">
    <property type="entry name" value="T2SS_GspK"/>
    <property type="match status" value="1"/>
</dbReference>
<evidence type="ECO:0000256" key="6">
    <source>
        <dbReference type="ARBA" id="ARBA00022692"/>
    </source>
</evidence>
<accession>A0A0B5BAZ1</accession>
<keyword evidence="8" id="KW-1133">Transmembrane helix</keyword>
<comment type="subcellular location">
    <subcellularLocation>
        <location evidence="1">Cell inner membrane</location>
    </subcellularLocation>
</comment>
<dbReference type="STRING" id="345632.GPICK_00850"/>
<evidence type="ECO:0000256" key="2">
    <source>
        <dbReference type="ARBA" id="ARBA00007246"/>
    </source>
</evidence>
<dbReference type="AlphaFoldDB" id="A0A0B5BAZ1"/>
<proteinExistence type="inferred from homology"/>
<dbReference type="KEGG" id="gpi:GPICK_00850"/>
<dbReference type="Pfam" id="PF21687">
    <property type="entry name" value="T2SSK_1st"/>
    <property type="match status" value="1"/>
</dbReference>
<feature type="domain" description="T2SS protein K second SAM-like" evidence="10">
    <location>
        <begin position="210"/>
        <end position="269"/>
    </location>
</feature>
<dbReference type="OrthoDB" id="5398238at2"/>
<evidence type="ECO:0000313" key="13">
    <source>
        <dbReference type="Proteomes" id="UP000057609"/>
    </source>
</evidence>
<evidence type="ECO:0000256" key="8">
    <source>
        <dbReference type="ARBA" id="ARBA00022989"/>
    </source>
</evidence>
<keyword evidence="5" id="KW-0997">Cell inner membrane</keyword>
<evidence type="ECO:0000313" key="12">
    <source>
        <dbReference type="EMBL" id="AJE02119.1"/>
    </source>
</evidence>
<evidence type="ECO:0000256" key="9">
    <source>
        <dbReference type="ARBA" id="ARBA00023136"/>
    </source>
</evidence>
<dbReference type="InterPro" id="IPR038072">
    <property type="entry name" value="GspK_central_sf"/>
</dbReference>
<gene>
    <name evidence="12" type="ORF">GPICK_00850</name>
</gene>
<keyword evidence="4" id="KW-1003">Cell membrane</keyword>
<comment type="similarity">
    <text evidence="2">Belongs to the GSP K family.</text>
</comment>
<evidence type="ECO:0000256" key="4">
    <source>
        <dbReference type="ARBA" id="ARBA00022475"/>
    </source>
</evidence>
<keyword evidence="13" id="KW-1185">Reference proteome</keyword>
<dbReference type="GO" id="GO:0009306">
    <property type="term" value="P:protein secretion"/>
    <property type="evidence" value="ECO:0007669"/>
    <property type="project" value="InterPro"/>
</dbReference>
<protein>
    <submittedName>
        <fullName evidence="12">General secretion pathway protein GspK</fullName>
    </submittedName>
</protein>
<dbReference type="PANTHER" id="PTHR38831">
    <property type="entry name" value="TYPE II SECRETION SYSTEM PROTEIN K"/>
    <property type="match status" value="1"/>
</dbReference>
<dbReference type="PIRSF" id="PIRSF002786">
    <property type="entry name" value="XcpX"/>
    <property type="match status" value="1"/>
</dbReference>
<keyword evidence="7" id="KW-0653">Protein transport</keyword>